<comment type="function">
    <text evidence="7">Responsible for the coupling of flagellin expression to flagellar assembly by preventing expression of the flagellin genes when a component of the middle class of proteins is defective. It negatively regulates flagellar genes by inhibiting the activity of FliA by directly binding to FliA.</text>
</comment>
<evidence type="ECO:0000256" key="5">
    <source>
        <dbReference type="ARBA" id="ARBA00023015"/>
    </source>
</evidence>
<dbReference type="STRING" id="1245526.SAMN05216580_0775"/>
<keyword evidence="5" id="KW-0805">Transcription regulation</keyword>
<dbReference type="AlphaFoldDB" id="A0A1H2EQM2"/>
<reference evidence="12" key="1">
    <citation type="submission" date="2016-10" db="EMBL/GenBank/DDBJ databases">
        <authorList>
            <person name="Varghese N."/>
            <person name="Submissions S."/>
        </authorList>
    </citation>
    <scope>NUCLEOTIDE SEQUENCE [LARGE SCALE GENOMIC DNA]</scope>
    <source>
        <strain evidence="12">CCTCC 2012022</strain>
    </source>
</reference>
<evidence type="ECO:0000256" key="4">
    <source>
        <dbReference type="ARBA" id="ARBA00022795"/>
    </source>
</evidence>
<dbReference type="GO" id="GO:0044781">
    <property type="term" value="P:bacterial-type flagellum organization"/>
    <property type="evidence" value="ECO:0007669"/>
    <property type="project" value="UniProtKB-KW"/>
</dbReference>
<dbReference type="NCBIfam" id="TIGR03824">
    <property type="entry name" value="FlgM_jcvi"/>
    <property type="match status" value="1"/>
</dbReference>
<dbReference type="SUPFAM" id="SSF101498">
    <property type="entry name" value="Anti-sigma factor FlgM"/>
    <property type="match status" value="1"/>
</dbReference>
<evidence type="ECO:0000256" key="9">
    <source>
        <dbReference type="SAM" id="MobiDB-lite"/>
    </source>
</evidence>
<gene>
    <name evidence="11" type="ORF">SAMN05216580_0775</name>
</gene>
<feature type="compositionally biased region" description="Basic and acidic residues" evidence="9">
    <location>
        <begin position="16"/>
        <end position="28"/>
    </location>
</feature>
<feature type="region of interest" description="Disordered" evidence="9">
    <location>
        <begin position="1"/>
        <end position="56"/>
    </location>
</feature>
<keyword evidence="12" id="KW-1185">Reference proteome</keyword>
<feature type="domain" description="Anti-sigma-28 factor FlgM C-terminal" evidence="10">
    <location>
        <begin position="52"/>
        <end position="86"/>
    </location>
</feature>
<evidence type="ECO:0000259" key="10">
    <source>
        <dbReference type="Pfam" id="PF04316"/>
    </source>
</evidence>
<comment type="similarity">
    <text evidence="1">Belongs to the FlgM family.</text>
</comment>
<dbReference type="Pfam" id="PF04316">
    <property type="entry name" value="FlgM"/>
    <property type="match status" value="1"/>
</dbReference>
<protein>
    <recommendedName>
        <fullName evidence="2">Negative regulator of flagellin synthesis</fullName>
    </recommendedName>
    <alternativeName>
        <fullName evidence="8">Anti-sigma-28 factor</fullName>
    </alternativeName>
</protein>
<dbReference type="InterPro" id="IPR035890">
    <property type="entry name" value="Anti-sigma-28_factor_FlgM_sf"/>
</dbReference>
<dbReference type="GO" id="GO:0045892">
    <property type="term" value="P:negative regulation of DNA-templated transcription"/>
    <property type="evidence" value="ECO:0007669"/>
    <property type="project" value="InterPro"/>
</dbReference>
<dbReference type="Proteomes" id="UP000243063">
    <property type="component" value="Chromosome I"/>
</dbReference>
<evidence type="ECO:0000256" key="2">
    <source>
        <dbReference type="ARBA" id="ARBA00017823"/>
    </source>
</evidence>
<dbReference type="RefSeq" id="WP_231975272.1">
    <property type="nucleotide sequence ID" value="NZ_LT629780.1"/>
</dbReference>
<keyword evidence="3" id="KW-0678">Repressor</keyword>
<evidence type="ECO:0000313" key="11">
    <source>
        <dbReference type="EMBL" id="SDT97427.1"/>
    </source>
</evidence>
<organism evidence="11 12">
    <name type="scientific">Geopseudomonas guangdongensis</name>
    <dbReference type="NCBI Taxonomy" id="1245526"/>
    <lineage>
        <taxon>Bacteria</taxon>
        <taxon>Pseudomonadati</taxon>
        <taxon>Pseudomonadota</taxon>
        <taxon>Gammaproteobacteria</taxon>
        <taxon>Pseudomonadales</taxon>
        <taxon>Pseudomonadaceae</taxon>
        <taxon>Geopseudomonas</taxon>
    </lineage>
</organism>
<evidence type="ECO:0000256" key="6">
    <source>
        <dbReference type="ARBA" id="ARBA00023163"/>
    </source>
</evidence>
<evidence type="ECO:0000256" key="3">
    <source>
        <dbReference type="ARBA" id="ARBA00022491"/>
    </source>
</evidence>
<keyword evidence="6" id="KW-0804">Transcription</keyword>
<evidence type="ECO:0000256" key="7">
    <source>
        <dbReference type="ARBA" id="ARBA00024739"/>
    </source>
</evidence>
<dbReference type="EMBL" id="LT629780">
    <property type="protein sequence ID" value="SDT97427.1"/>
    <property type="molecule type" value="Genomic_DNA"/>
</dbReference>
<keyword evidence="4" id="KW-1005">Bacterial flagellum biogenesis</keyword>
<evidence type="ECO:0000313" key="12">
    <source>
        <dbReference type="Proteomes" id="UP000243063"/>
    </source>
</evidence>
<accession>A0A1H2EQM2</accession>
<dbReference type="InterPro" id="IPR007412">
    <property type="entry name" value="FlgM"/>
</dbReference>
<sequence>MKIDSSPLISRTSPTEGKDAAARARRSDAPAQSGPAESPAAIAHLGRNSGAGNSQDIDLARVAEIRQAISEGRLEIRAERIADGLIRSVREMLDNPAD</sequence>
<dbReference type="InterPro" id="IPR031316">
    <property type="entry name" value="FlgM_C"/>
</dbReference>
<evidence type="ECO:0000256" key="8">
    <source>
        <dbReference type="ARBA" id="ARBA00030117"/>
    </source>
</evidence>
<evidence type="ECO:0000256" key="1">
    <source>
        <dbReference type="ARBA" id="ARBA00005322"/>
    </source>
</evidence>
<proteinExistence type="inferred from homology"/>
<name>A0A1H2EQM2_9GAMM</name>